<dbReference type="RefSeq" id="WP_160921257.1">
    <property type="nucleotide sequence ID" value="NZ_WMEY01000009.1"/>
</dbReference>
<comment type="similarity">
    <text evidence="1">Belongs to the EssB family.</text>
</comment>
<feature type="compositionally biased region" description="Basic and acidic residues" evidence="2">
    <location>
        <begin position="357"/>
        <end position="367"/>
    </location>
</feature>
<dbReference type="Gene3D" id="1.10.510.10">
    <property type="entry name" value="Transferase(Phosphotransferase) domain 1"/>
    <property type="match status" value="1"/>
</dbReference>
<dbReference type="Gene3D" id="1.25.40.680">
    <property type="entry name" value="Type VII secretion system EssB, C-terminal-like domain"/>
    <property type="match status" value="1"/>
</dbReference>
<evidence type="ECO:0000313" key="5">
    <source>
        <dbReference type="Proteomes" id="UP000447833"/>
    </source>
</evidence>
<organism evidence="4 5">
    <name type="scientific">Guptibacillus hwajinpoensis</name>
    <dbReference type="NCBI Taxonomy" id="208199"/>
    <lineage>
        <taxon>Bacteria</taxon>
        <taxon>Bacillati</taxon>
        <taxon>Bacillota</taxon>
        <taxon>Bacilli</taxon>
        <taxon>Bacillales</taxon>
        <taxon>Guptibacillaceae</taxon>
        <taxon>Guptibacillus</taxon>
    </lineage>
</organism>
<comment type="caution">
    <text evidence="4">The sequence shown here is derived from an EMBL/GenBank/DDBJ whole genome shotgun (WGS) entry which is preliminary data.</text>
</comment>
<dbReference type="InterPro" id="IPR018778">
    <property type="entry name" value="T7SS_EssB"/>
</dbReference>
<keyword evidence="3" id="KW-0812">Transmembrane</keyword>
<accession>A0A845F4M5</accession>
<evidence type="ECO:0000256" key="3">
    <source>
        <dbReference type="SAM" id="Phobius"/>
    </source>
</evidence>
<dbReference type="AlphaFoldDB" id="A0A845F4M5"/>
<keyword evidence="3" id="KW-1133">Transmembrane helix</keyword>
<dbReference type="NCBIfam" id="TIGR03926">
    <property type="entry name" value="T7_EssB"/>
    <property type="match status" value="1"/>
</dbReference>
<keyword evidence="3" id="KW-0472">Membrane</keyword>
<sequence length="420" mass="49410">MANQVKPYLETQIDAKIMNDKETITFLFQKEKIKFDELTEVHFLSEIDTGIPNTIDMNEDEIRIQHMLPPSVSALPTILKEMTESERLASAYQLVQKVKDHRFKRLNLIICPDNLVLDQGLTPYFLHYGVKESLPPYEENSDRILEETRATVAAMLNPEQSFEQYLYYSDTLTLSSELKQVLQAKTLLDLQPIIHSQMKHLHKKEAEFIKVNKKKWKISRYVLLGVSICLLPALLYSLYSLFLLQPKQENIVQAQENFLTNEYSEVVNSLQSYEIEDIPKVTQYQLALSYIINESLTDDQKESVRNTISLQSDPRYYEYWIHIGRGEAEQALEIARYLEDRDLLMYGILKRKEQVKADSELESEKKQQMINELEQEFEEYESEIEEQQKEEQEAQEAQQETTTEEKPEEKQQDEQKKEEK</sequence>
<evidence type="ECO:0000256" key="2">
    <source>
        <dbReference type="SAM" id="MobiDB-lite"/>
    </source>
</evidence>
<evidence type="ECO:0000313" key="4">
    <source>
        <dbReference type="EMBL" id="MYL65684.1"/>
    </source>
</evidence>
<feature type="transmembrane region" description="Helical" evidence="3">
    <location>
        <begin position="221"/>
        <end position="244"/>
    </location>
</feature>
<gene>
    <name evidence="4" type="primary">essB</name>
    <name evidence="4" type="ORF">GLW07_20190</name>
</gene>
<feature type="compositionally biased region" description="Acidic residues" evidence="2">
    <location>
        <begin position="373"/>
        <end position="385"/>
    </location>
</feature>
<feature type="compositionally biased region" description="Basic and acidic residues" evidence="2">
    <location>
        <begin position="403"/>
        <end position="420"/>
    </location>
</feature>
<dbReference type="Proteomes" id="UP000447833">
    <property type="component" value="Unassembled WGS sequence"/>
</dbReference>
<proteinExistence type="inferred from homology"/>
<dbReference type="EMBL" id="WMEY01000009">
    <property type="protein sequence ID" value="MYL65684.1"/>
    <property type="molecule type" value="Genomic_DNA"/>
</dbReference>
<reference evidence="4 5" key="1">
    <citation type="submission" date="2019-11" db="EMBL/GenBank/DDBJ databases">
        <title>Genome sequences of 17 halophilic strains isolated from different environments.</title>
        <authorList>
            <person name="Furrow R.E."/>
        </authorList>
    </citation>
    <scope>NUCLEOTIDE SEQUENCE [LARGE SCALE GENOMIC DNA]</scope>
    <source>
        <strain evidence="4 5">22506_14_FS</strain>
    </source>
</reference>
<dbReference type="Pfam" id="PF10140">
    <property type="entry name" value="YukC"/>
    <property type="match status" value="1"/>
</dbReference>
<evidence type="ECO:0000256" key="1">
    <source>
        <dbReference type="ARBA" id="ARBA00010163"/>
    </source>
</evidence>
<feature type="region of interest" description="Disordered" evidence="2">
    <location>
        <begin position="357"/>
        <end position="420"/>
    </location>
</feature>
<name>A0A845F4M5_9BACL</name>
<dbReference type="InterPro" id="IPR042565">
    <property type="entry name" value="T7SS_EssB_C"/>
</dbReference>
<protein>
    <submittedName>
        <fullName evidence="4">Type VII secretion protein EssB</fullName>
    </submittedName>
</protein>